<evidence type="ECO:0000313" key="2">
    <source>
        <dbReference type="EMBL" id="MBB5198655.1"/>
    </source>
</evidence>
<keyword evidence="1" id="KW-0472">Membrane</keyword>
<name>A0A840RLX7_9BURK</name>
<evidence type="ECO:0008006" key="4">
    <source>
        <dbReference type="Google" id="ProtNLM"/>
    </source>
</evidence>
<dbReference type="Pfam" id="PF12869">
    <property type="entry name" value="tRNA_anti-like"/>
    <property type="match status" value="1"/>
</dbReference>
<dbReference type="InterPro" id="IPR024422">
    <property type="entry name" value="Protein_unknown_function_OB"/>
</dbReference>
<dbReference type="AlphaFoldDB" id="A0A840RLX7"/>
<keyword evidence="1" id="KW-1133">Transmembrane helix</keyword>
<protein>
    <recommendedName>
        <fullName evidence="4">tRNA_anti-like</fullName>
    </recommendedName>
</protein>
<evidence type="ECO:0000256" key="1">
    <source>
        <dbReference type="SAM" id="Phobius"/>
    </source>
</evidence>
<proteinExistence type="predicted"/>
<dbReference type="RefSeq" id="WP_245182188.1">
    <property type="nucleotide sequence ID" value="NZ_JAAOZT010000002.1"/>
</dbReference>
<feature type="transmembrane region" description="Helical" evidence="1">
    <location>
        <begin position="28"/>
        <end position="49"/>
    </location>
</feature>
<dbReference type="Proteomes" id="UP000571084">
    <property type="component" value="Unassembled WGS sequence"/>
</dbReference>
<comment type="caution">
    <text evidence="2">The sequence shown here is derived from an EMBL/GenBank/DDBJ whole genome shotgun (WGS) entry which is preliminary data.</text>
</comment>
<accession>A0A840RLX7</accession>
<gene>
    <name evidence="2" type="ORF">HNR39_000465</name>
</gene>
<keyword evidence="1" id="KW-0812">Transmembrane</keyword>
<keyword evidence="3" id="KW-1185">Reference proteome</keyword>
<sequence>MGAFIALTSFILVWWGLAKLLKNKGKGAFFRHMGGFAGGVLALCIVAIIEVPENKDGDKTIAQHTAAIAPNDGSLMKELAPQPVASILSVTVIQLSKDYEVNEVAADQKYKGKKLRVSGSVQSIDKDMFDNIVVRLKATNEFMAAVANLGSEHEALAASLLKGKKVTWHCVGGGLLVGSAVLNDCVPI</sequence>
<reference evidence="2 3" key="1">
    <citation type="submission" date="2020-08" db="EMBL/GenBank/DDBJ databases">
        <title>Genomic Encyclopedia of Type Strains, Phase IV (KMG-IV): sequencing the most valuable type-strain genomes for metagenomic binning, comparative biology and taxonomic classification.</title>
        <authorList>
            <person name="Goeker M."/>
        </authorList>
    </citation>
    <scope>NUCLEOTIDE SEQUENCE [LARGE SCALE GENOMIC DNA]</scope>
    <source>
        <strain evidence="2 3">DSM 23240</strain>
    </source>
</reference>
<organism evidence="2 3">
    <name type="scientific">Glaciimonas immobilis</name>
    <dbReference type="NCBI Taxonomy" id="728004"/>
    <lineage>
        <taxon>Bacteria</taxon>
        <taxon>Pseudomonadati</taxon>
        <taxon>Pseudomonadota</taxon>
        <taxon>Betaproteobacteria</taxon>
        <taxon>Burkholderiales</taxon>
        <taxon>Oxalobacteraceae</taxon>
        <taxon>Glaciimonas</taxon>
    </lineage>
</organism>
<evidence type="ECO:0000313" key="3">
    <source>
        <dbReference type="Proteomes" id="UP000571084"/>
    </source>
</evidence>
<dbReference type="EMBL" id="JACHHQ010000001">
    <property type="protein sequence ID" value="MBB5198655.1"/>
    <property type="molecule type" value="Genomic_DNA"/>
</dbReference>